<evidence type="ECO:0000256" key="4">
    <source>
        <dbReference type="ARBA" id="ARBA00022777"/>
    </source>
</evidence>
<evidence type="ECO:0000259" key="6">
    <source>
        <dbReference type="Pfam" id="PF00294"/>
    </source>
</evidence>
<dbReference type="Proteomes" id="UP000295706">
    <property type="component" value="Unassembled WGS sequence"/>
</dbReference>
<dbReference type="PANTHER" id="PTHR43085">
    <property type="entry name" value="HEXOKINASE FAMILY MEMBER"/>
    <property type="match status" value="1"/>
</dbReference>
<organism evidence="7 8">
    <name type="scientific">Arundinibacter roseus</name>
    <dbReference type="NCBI Taxonomy" id="2070510"/>
    <lineage>
        <taxon>Bacteria</taxon>
        <taxon>Pseudomonadati</taxon>
        <taxon>Bacteroidota</taxon>
        <taxon>Cytophagia</taxon>
        <taxon>Cytophagales</taxon>
        <taxon>Spirosomataceae</taxon>
        <taxon>Arundinibacter</taxon>
    </lineage>
</organism>
<protein>
    <submittedName>
        <fullName evidence="7">Carbohydrate kinase</fullName>
    </submittedName>
</protein>
<evidence type="ECO:0000313" key="8">
    <source>
        <dbReference type="Proteomes" id="UP000295706"/>
    </source>
</evidence>
<dbReference type="Pfam" id="PF00294">
    <property type="entry name" value="PfkB"/>
    <property type="match status" value="1"/>
</dbReference>
<keyword evidence="2" id="KW-0808">Transferase</keyword>
<dbReference type="GO" id="GO:0005524">
    <property type="term" value="F:ATP binding"/>
    <property type="evidence" value="ECO:0007669"/>
    <property type="project" value="UniProtKB-KW"/>
</dbReference>
<dbReference type="InterPro" id="IPR011611">
    <property type="entry name" value="PfkB_dom"/>
</dbReference>
<gene>
    <name evidence="7" type="ORF">EZE20_14210</name>
</gene>
<evidence type="ECO:0000256" key="5">
    <source>
        <dbReference type="ARBA" id="ARBA00022840"/>
    </source>
</evidence>
<dbReference type="RefSeq" id="WP_132118756.1">
    <property type="nucleotide sequence ID" value="NZ_SMJU01000008.1"/>
</dbReference>
<sequence>MYISTTSKKYGLLAAGELLADLIGCQFSPDLLTTTEFRRLAGGSPANLASNMARLGHSTALVACVGADNVGKFLMDEVAKTGVQTSFIAVDGHQPTSIVLVSRTKGTPDFIAYRQADTQLHEHHFPETLLGETAIFHTTCFALSREPARRSLLKAAQQARELGAIISIDANYAPSIWPDRTEAQRVIAEYVQGGLVKLSSDDAERIFGRTVEPQEVFTFFFAQGVQLICYTLGAEGSILAWEKGAKIQHFPVEAVEVKDATGAGDAFWAGFLSAFLNRYNPEVCARAGARMAARKISSVEPLPSTLDPAFLYA</sequence>
<dbReference type="InterPro" id="IPR050306">
    <property type="entry name" value="PfkB_Carbo_kinase"/>
</dbReference>
<evidence type="ECO:0000313" key="7">
    <source>
        <dbReference type="EMBL" id="TDB64093.1"/>
    </source>
</evidence>
<dbReference type="Gene3D" id="3.40.1190.20">
    <property type="match status" value="1"/>
</dbReference>
<keyword evidence="8" id="KW-1185">Reference proteome</keyword>
<dbReference type="EMBL" id="SMJU01000008">
    <property type="protein sequence ID" value="TDB64093.1"/>
    <property type="molecule type" value="Genomic_DNA"/>
</dbReference>
<keyword evidence="4 7" id="KW-0418">Kinase</keyword>
<evidence type="ECO:0000256" key="2">
    <source>
        <dbReference type="ARBA" id="ARBA00022679"/>
    </source>
</evidence>
<dbReference type="PANTHER" id="PTHR43085:SF1">
    <property type="entry name" value="PSEUDOURIDINE KINASE-RELATED"/>
    <property type="match status" value="1"/>
</dbReference>
<reference evidence="7 8" key="1">
    <citation type="submission" date="2019-02" db="EMBL/GenBank/DDBJ databases">
        <title>Arundinibacter roseus gen. nov., sp. nov., a new member of the family Cytophagaceae.</title>
        <authorList>
            <person name="Szuroczki S."/>
            <person name="Khayer B."/>
            <person name="Sproer C."/>
            <person name="Toumi M."/>
            <person name="Szabo A."/>
            <person name="Felfoldi T."/>
            <person name="Schumann P."/>
            <person name="Toth E."/>
        </authorList>
    </citation>
    <scope>NUCLEOTIDE SEQUENCE [LARGE SCALE GENOMIC DNA]</scope>
    <source>
        <strain evidence="7 8">DMA-k-7a</strain>
    </source>
</reference>
<proteinExistence type="inferred from homology"/>
<feature type="domain" description="Carbohydrate kinase PfkB" evidence="6">
    <location>
        <begin position="14"/>
        <end position="299"/>
    </location>
</feature>
<keyword evidence="5" id="KW-0067">ATP-binding</keyword>
<comment type="caution">
    <text evidence="7">The sequence shown here is derived from an EMBL/GenBank/DDBJ whole genome shotgun (WGS) entry which is preliminary data.</text>
</comment>
<comment type="similarity">
    <text evidence="1">Belongs to the carbohydrate kinase PfkB family.</text>
</comment>
<evidence type="ECO:0000256" key="3">
    <source>
        <dbReference type="ARBA" id="ARBA00022741"/>
    </source>
</evidence>
<evidence type="ECO:0000256" key="1">
    <source>
        <dbReference type="ARBA" id="ARBA00010688"/>
    </source>
</evidence>
<dbReference type="SUPFAM" id="SSF53613">
    <property type="entry name" value="Ribokinase-like"/>
    <property type="match status" value="1"/>
</dbReference>
<dbReference type="GO" id="GO:0016301">
    <property type="term" value="F:kinase activity"/>
    <property type="evidence" value="ECO:0007669"/>
    <property type="project" value="UniProtKB-KW"/>
</dbReference>
<keyword evidence="3" id="KW-0547">Nucleotide-binding</keyword>
<dbReference type="AlphaFoldDB" id="A0A4R4K9C6"/>
<dbReference type="OrthoDB" id="9813569at2"/>
<dbReference type="InterPro" id="IPR029056">
    <property type="entry name" value="Ribokinase-like"/>
</dbReference>
<dbReference type="CDD" id="cd01167">
    <property type="entry name" value="bac_FRK"/>
    <property type="match status" value="1"/>
</dbReference>
<accession>A0A4R4K9C6</accession>
<name>A0A4R4K9C6_9BACT</name>